<evidence type="ECO:0000313" key="1">
    <source>
        <dbReference type="EMBL" id="MBA4451980.1"/>
    </source>
</evidence>
<evidence type="ECO:0000313" key="2">
    <source>
        <dbReference type="Proteomes" id="UP000559653"/>
    </source>
</evidence>
<reference evidence="1 2" key="1">
    <citation type="journal article" date="2020" name="Appl. Environ. Microbiol.">
        <title>Genomic Characteristics of a Novel Species of Ammonia-Oxidizing Archaea from the Jiulong River Estuary.</title>
        <authorList>
            <person name="Zou D."/>
            <person name="Wan R."/>
            <person name="Han L."/>
            <person name="Xu M.N."/>
            <person name="Liu Y."/>
            <person name="Liu H."/>
            <person name="Kao S.J."/>
            <person name="Li M."/>
        </authorList>
    </citation>
    <scope>NUCLEOTIDE SEQUENCE [LARGE SCALE GENOMIC DNA]</scope>
    <source>
        <strain evidence="1">W1bin1</strain>
    </source>
</reference>
<name>A0AC60VX73_9ARCH</name>
<organism evidence="1 2">
    <name type="scientific">Candidatus Nitrosomaritimum aestuariumsis</name>
    <dbReference type="NCBI Taxonomy" id="3342354"/>
    <lineage>
        <taxon>Archaea</taxon>
        <taxon>Nitrososphaerota</taxon>
        <taxon>Nitrososphaeria</taxon>
        <taxon>Nitrosopumilales</taxon>
        <taxon>Nitrosopumilaceae</taxon>
        <taxon>Candidatus Nitrosomaritimum</taxon>
    </lineage>
</organism>
<dbReference type="EMBL" id="JACEMZ010000007">
    <property type="protein sequence ID" value="MBA4451980.1"/>
    <property type="molecule type" value="Genomic_DNA"/>
</dbReference>
<sequence>MENHDSPFRGILITKGRVTGREHQVMLRGVKYNDKIYFSRHRPDSDWFQNALTNPTVKVIYNNSNFIGSAKIVDDDILNQKISQLKYPGEERAKEKRVAIEITLYEQQ</sequence>
<protein>
    <submittedName>
        <fullName evidence="1">Uncharacterized protein</fullName>
    </submittedName>
</protein>
<gene>
    <name evidence="1" type="ORF">H2B03_02250</name>
</gene>
<accession>A0AC60VX73</accession>
<comment type="caution">
    <text evidence="1">The sequence shown here is derived from an EMBL/GenBank/DDBJ whole genome shotgun (WGS) entry which is preliminary data.</text>
</comment>
<proteinExistence type="predicted"/>
<dbReference type="Proteomes" id="UP000559653">
    <property type="component" value="Unassembled WGS sequence"/>
</dbReference>